<dbReference type="PANTHER" id="PTHR24422">
    <property type="entry name" value="CHEMOTAXIS PROTEIN METHYLTRANSFERASE"/>
    <property type="match status" value="1"/>
</dbReference>
<dbReference type="GO" id="GO:0008983">
    <property type="term" value="F:protein-glutamate O-methyltransferase activity"/>
    <property type="evidence" value="ECO:0007669"/>
    <property type="project" value="UniProtKB-EC"/>
</dbReference>
<dbReference type="InterPro" id="IPR036804">
    <property type="entry name" value="CheR_N_sf"/>
</dbReference>
<dbReference type="SUPFAM" id="SSF47757">
    <property type="entry name" value="Chemotaxis receptor methyltransferase CheR, N-terminal domain"/>
    <property type="match status" value="1"/>
</dbReference>
<dbReference type="SMART" id="SM00138">
    <property type="entry name" value="MeTrc"/>
    <property type="match status" value="1"/>
</dbReference>
<comment type="catalytic activity">
    <reaction evidence="1">
        <text>L-glutamyl-[protein] + S-adenosyl-L-methionine = [protein]-L-glutamate 5-O-methyl ester + S-adenosyl-L-homocysteine</text>
        <dbReference type="Rhea" id="RHEA:24452"/>
        <dbReference type="Rhea" id="RHEA-COMP:10208"/>
        <dbReference type="Rhea" id="RHEA-COMP:10311"/>
        <dbReference type="ChEBI" id="CHEBI:29973"/>
        <dbReference type="ChEBI" id="CHEBI:57856"/>
        <dbReference type="ChEBI" id="CHEBI:59789"/>
        <dbReference type="ChEBI" id="CHEBI:82795"/>
        <dbReference type="EC" id="2.1.1.80"/>
    </reaction>
</comment>
<evidence type="ECO:0000256" key="4">
    <source>
        <dbReference type="ARBA" id="ARBA00022679"/>
    </source>
</evidence>
<evidence type="ECO:0000256" key="1">
    <source>
        <dbReference type="ARBA" id="ARBA00001541"/>
    </source>
</evidence>
<evidence type="ECO:0000256" key="5">
    <source>
        <dbReference type="ARBA" id="ARBA00022691"/>
    </source>
</evidence>
<organism evidence="7 8">
    <name type="scientific">Falsihalocynthiibacter arcticus</name>
    <dbReference type="NCBI Taxonomy" id="1579316"/>
    <lineage>
        <taxon>Bacteria</taxon>
        <taxon>Pseudomonadati</taxon>
        <taxon>Pseudomonadota</taxon>
        <taxon>Alphaproteobacteria</taxon>
        <taxon>Rhodobacterales</taxon>
        <taxon>Roseobacteraceae</taxon>
        <taxon>Falsihalocynthiibacter</taxon>
    </lineage>
</organism>
<dbReference type="InterPro" id="IPR050903">
    <property type="entry name" value="Bact_Chemotaxis_MeTrfase"/>
</dbReference>
<dbReference type="PROSITE" id="PS50123">
    <property type="entry name" value="CHER"/>
    <property type="match status" value="1"/>
</dbReference>
<keyword evidence="5" id="KW-0949">S-adenosyl-L-methionine</keyword>
<dbReference type="PANTHER" id="PTHR24422:SF26">
    <property type="entry name" value="CHEMOTAXIS PROTEIN METHYLTRANSFERASE"/>
    <property type="match status" value="1"/>
</dbReference>
<evidence type="ECO:0000259" key="6">
    <source>
        <dbReference type="PROSITE" id="PS50123"/>
    </source>
</evidence>
<dbReference type="Proteomes" id="UP000070371">
    <property type="component" value="Chromosome"/>
</dbReference>
<evidence type="ECO:0000256" key="3">
    <source>
        <dbReference type="ARBA" id="ARBA00022603"/>
    </source>
</evidence>
<name>A0A126V2Z0_9RHOB</name>
<dbReference type="GO" id="GO:0032259">
    <property type="term" value="P:methylation"/>
    <property type="evidence" value="ECO:0007669"/>
    <property type="project" value="UniProtKB-KW"/>
</dbReference>
<dbReference type="KEGG" id="hat:RC74_16680"/>
<keyword evidence="4" id="KW-0808">Transferase</keyword>
<dbReference type="Gene3D" id="3.40.50.150">
    <property type="entry name" value="Vaccinia Virus protein VP39"/>
    <property type="match status" value="1"/>
</dbReference>
<evidence type="ECO:0000313" key="8">
    <source>
        <dbReference type="Proteomes" id="UP000070371"/>
    </source>
</evidence>
<dbReference type="InterPro" id="IPR000780">
    <property type="entry name" value="CheR_MeTrfase"/>
</dbReference>
<dbReference type="RefSeq" id="WP_039003397.1">
    <property type="nucleotide sequence ID" value="NZ_CP014327.1"/>
</dbReference>
<dbReference type="EC" id="2.1.1.80" evidence="2"/>
<protein>
    <recommendedName>
        <fullName evidence="2">protein-glutamate O-methyltransferase</fullName>
        <ecNumber evidence="2">2.1.1.80</ecNumber>
    </recommendedName>
</protein>
<feature type="domain" description="CheR-type methyltransferase" evidence="6">
    <location>
        <begin position="7"/>
        <end position="263"/>
    </location>
</feature>
<sequence>MNVVQRRSFAQTPLSQKHAAIFIEIAERLSGNRITPDQVDFLTLRVRRRMRVYRDESFEGYIRRVQDDQVEEHALMESLVTHTTDFFREPGHFKWLRNGGLNGLTDGKPASCLNVWSAACSLGSELWSTAIEIAQFQEDAGVPYCANLVGTDISKTILARARAAIFSAEEISGLPIQYRSKYLQRNSIENQRFRIASPLLESASFVAHNLLTPPLFSTLQFDLSLLRNVLLYFNKDDQQRVFNHVLSRLRPGGILMIGHTEVLSIETIGTRRVGPAIFIKE</sequence>
<accession>A0A126V2Z0</accession>
<dbReference type="AlphaFoldDB" id="A0A126V2Z0"/>
<dbReference type="InterPro" id="IPR029063">
    <property type="entry name" value="SAM-dependent_MTases_sf"/>
</dbReference>
<dbReference type="OrthoDB" id="9816309at2"/>
<gene>
    <name evidence="7" type="ORF">RC74_16680</name>
</gene>
<evidence type="ECO:0000313" key="7">
    <source>
        <dbReference type="EMBL" id="AML52682.1"/>
    </source>
</evidence>
<evidence type="ECO:0000256" key="2">
    <source>
        <dbReference type="ARBA" id="ARBA00012534"/>
    </source>
</evidence>
<keyword evidence="3" id="KW-0489">Methyltransferase</keyword>
<keyword evidence="8" id="KW-1185">Reference proteome</keyword>
<dbReference type="EMBL" id="CP014327">
    <property type="protein sequence ID" value="AML52682.1"/>
    <property type="molecule type" value="Genomic_DNA"/>
</dbReference>
<dbReference type="Pfam" id="PF01739">
    <property type="entry name" value="CheR"/>
    <property type="match status" value="1"/>
</dbReference>
<dbReference type="PRINTS" id="PR00996">
    <property type="entry name" value="CHERMTFRASE"/>
</dbReference>
<dbReference type="Gene3D" id="1.10.155.10">
    <property type="entry name" value="Chemotaxis receptor methyltransferase CheR, N-terminal domain"/>
    <property type="match status" value="1"/>
</dbReference>
<dbReference type="InterPro" id="IPR022642">
    <property type="entry name" value="CheR_C"/>
</dbReference>
<dbReference type="STRING" id="1579316.RC74_16680"/>
<proteinExistence type="predicted"/>
<reference evidence="7 8" key="1">
    <citation type="submission" date="2016-02" db="EMBL/GenBank/DDBJ databases">
        <title>Complete genome sequence of Halocynthiibacter arcticus PAMC 20958t from arctic marine sediment.</title>
        <authorList>
            <person name="Lee Y.M."/>
            <person name="Baek K."/>
            <person name="Lee H.K."/>
            <person name="Shin S.C."/>
        </authorList>
    </citation>
    <scope>NUCLEOTIDE SEQUENCE [LARGE SCALE GENOMIC DNA]</scope>
    <source>
        <strain evidence="7">PAMC 20958</strain>
    </source>
</reference>
<dbReference type="SUPFAM" id="SSF53335">
    <property type="entry name" value="S-adenosyl-L-methionine-dependent methyltransferases"/>
    <property type="match status" value="1"/>
</dbReference>